<dbReference type="NCBIfam" id="TIGR01534">
    <property type="entry name" value="GAPDH-I"/>
    <property type="match status" value="1"/>
</dbReference>
<evidence type="ECO:0000259" key="6">
    <source>
        <dbReference type="SMART" id="SM00846"/>
    </source>
</evidence>
<dbReference type="SMART" id="SM00846">
    <property type="entry name" value="Gp_dh_N"/>
    <property type="match status" value="1"/>
</dbReference>
<reference evidence="8" key="3">
    <citation type="submission" date="2024-09" db="EMBL/GenBank/DDBJ databases">
        <authorList>
            <person name="Sun Q."/>
            <person name="Mori K."/>
        </authorList>
    </citation>
    <scope>NUCLEOTIDE SEQUENCE</scope>
    <source>
        <strain evidence="8">CCM 7756</strain>
    </source>
</reference>
<proteinExistence type="inferred from homology"/>
<organism evidence="8 9">
    <name type="scientific">Salinicoccus sesuvii</name>
    <dbReference type="NCBI Taxonomy" id="868281"/>
    <lineage>
        <taxon>Bacteria</taxon>
        <taxon>Bacillati</taxon>
        <taxon>Bacillota</taxon>
        <taxon>Bacilli</taxon>
        <taxon>Bacillales</taxon>
        <taxon>Staphylococcaceae</taxon>
        <taxon>Salinicoccus</taxon>
    </lineage>
</organism>
<comment type="function">
    <text evidence="1">Catalyzes the oxidative phosphorylation of glyceraldehyde 3-phosphate (G3P) to 1,3-bisphosphoglycerate (BPG) using the cofactor NAD. The first reaction step involves the formation of a hemiacetal intermediate between G3P and a cysteine residue, and this hemiacetal intermediate is then oxidized to a thioester, with concomitant reduction of NAD to NADH. The reduced NADH is then exchanged with the second NAD, and the thioester is attacked by a nucleophilic inorganic phosphate to produce BPG.</text>
</comment>
<dbReference type="Gene3D" id="3.40.50.720">
    <property type="entry name" value="NAD(P)-binding Rossmann-like Domain"/>
    <property type="match status" value="1"/>
</dbReference>
<dbReference type="InterPro" id="IPR036291">
    <property type="entry name" value="NAD(P)-bd_dom_sf"/>
</dbReference>
<dbReference type="PIRSF" id="PIRSF000149">
    <property type="entry name" value="GAP_DH"/>
    <property type="match status" value="1"/>
</dbReference>
<dbReference type="SUPFAM" id="SSF55347">
    <property type="entry name" value="Glyceraldehyde-3-phosphate dehydrogenase-like, C-terminal domain"/>
    <property type="match status" value="1"/>
</dbReference>
<dbReference type="RefSeq" id="WP_380653523.1">
    <property type="nucleotide sequence ID" value="NZ_JBHRVQ010000001.1"/>
</dbReference>
<feature type="domain" description="Glyceraldehyde 3-phosphate dehydrogenase NAD(P) binding" evidence="6">
    <location>
        <begin position="3"/>
        <end position="153"/>
    </location>
</feature>
<dbReference type="Proteomes" id="UP001595637">
    <property type="component" value="Unassembled WGS sequence"/>
</dbReference>
<evidence type="ECO:0000313" key="9">
    <source>
        <dbReference type="Proteomes" id="UP001595637"/>
    </source>
</evidence>
<dbReference type="EMBL" id="JBHRVQ010000003">
    <property type="protein sequence ID" value="MFC3389639.1"/>
    <property type="molecule type" value="Genomic_DNA"/>
</dbReference>
<evidence type="ECO:0000256" key="3">
    <source>
        <dbReference type="ARBA" id="ARBA00023002"/>
    </source>
</evidence>
<dbReference type="EMBL" id="JBHRVQ010000001">
    <property type="protein sequence ID" value="MFC3388282.1"/>
    <property type="molecule type" value="Genomic_DNA"/>
</dbReference>
<dbReference type="InterPro" id="IPR006424">
    <property type="entry name" value="Glyceraldehyde-3-P_DH_1"/>
</dbReference>
<keyword evidence="3 5" id="KW-0560">Oxidoreductase</keyword>
<dbReference type="SUPFAM" id="SSF51735">
    <property type="entry name" value="NAD(P)-binding Rossmann-fold domains"/>
    <property type="match status" value="1"/>
</dbReference>
<dbReference type="InterPro" id="IPR020831">
    <property type="entry name" value="GlycerAld/Erythrose_P_DH"/>
</dbReference>
<dbReference type="EC" id="1.2.1.-" evidence="5"/>
<evidence type="ECO:0000256" key="4">
    <source>
        <dbReference type="RuleBase" id="RU000397"/>
    </source>
</evidence>
<keyword evidence="9" id="KW-1185">Reference proteome</keyword>
<dbReference type="NCBIfam" id="NF005830">
    <property type="entry name" value="PRK07729.1"/>
    <property type="match status" value="1"/>
</dbReference>
<dbReference type="InterPro" id="IPR020829">
    <property type="entry name" value="GlycerAld_3-P_DH_cat"/>
</dbReference>
<comment type="caution">
    <text evidence="8">The sequence shown here is derived from an EMBL/GenBank/DDBJ whole genome shotgun (WGS) entry which is preliminary data.</text>
</comment>
<name>A0ABV7N7R6_9STAP</name>
<dbReference type="Pfam" id="PF00044">
    <property type="entry name" value="Gp_dh_N"/>
    <property type="match status" value="1"/>
</dbReference>
<reference evidence="8" key="1">
    <citation type="journal article" date="2014" name="Int. J. Syst. Evol. Microbiol.">
        <title>Complete genome of a new Firmicutes species belonging to the dominant human colonic microbiota ('Ruminococcus bicirculans') reveals two chromosomes and a selective capacity to utilize plant glucans.</title>
        <authorList>
            <consortium name="NISC Comparative Sequencing Program"/>
            <person name="Wegmann U."/>
            <person name="Louis P."/>
            <person name="Goesmann A."/>
            <person name="Henrissat B."/>
            <person name="Duncan S.H."/>
            <person name="Flint H.J."/>
        </authorList>
    </citation>
    <scope>NUCLEOTIDE SEQUENCE</scope>
    <source>
        <strain evidence="8">CCM 7756</strain>
    </source>
</reference>
<accession>A0ABV7N7R6</accession>
<protein>
    <recommendedName>
        <fullName evidence="5">Glyceraldehyde-3-phosphate dehydrogenase</fullName>
        <ecNumber evidence="5">1.2.1.-</ecNumber>
    </recommendedName>
</protein>
<dbReference type="PRINTS" id="PR00078">
    <property type="entry name" value="G3PDHDRGNASE"/>
</dbReference>
<dbReference type="InterPro" id="IPR020828">
    <property type="entry name" value="GlycerAld_3-P_DH_NAD(P)-bd"/>
</dbReference>
<evidence type="ECO:0000313" key="7">
    <source>
        <dbReference type="EMBL" id="MFC3388282.1"/>
    </source>
</evidence>
<evidence type="ECO:0000256" key="2">
    <source>
        <dbReference type="ARBA" id="ARBA00007406"/>
    </source>
</evidence>
<comment type="similarity">
    <text evidence="2 4">Belongs to the glyceraldehyde-3-phosphate dehydrogenase family.</text>
</comment>
<evidence type="ECO:0000256" key="5">
    <source>
        <dbReference type="RuleBase" id="RU361160"/>
    </source>
</evidence>
<dbReference type="PANTHER" id="PTHR43148">
    <property type="entry name" value="GLYCERALDEHYDE-3-PHOSPHATE DEHYDROGENASE 2"/>
    <property type="match status" value="1"/>
</dbReference>
<dbReference type="PROSITE" id="PS00071">
    <property type="entry name" value="GAPDH"/>
    <property type="match status" value="1"/>
</dbReference>
<dbReference type="InterPro" id="IPR020830">
    <property type="entry name" value="GlycerAld_3-P_DH_AS"/>
</dbReference>
<dbReference type="CDD" id="cd18126">
    <property type="entry name" value="GAPDH_I_C"/>
    <property type="match status" value="1"/>
</dbReference>
<reference evidence="9" key="2">
    <citation type="journal article" date="2019" name="Int. J. Syst. Evol. Microbiol.">
        <title>The Global Catalogue of Microorganisms (GCM) 10K type strain sequencing project: providing services to taxonomists for standard genome sequencing and annotation.</title>
        <authorList>
            <consortium name="The Broad Institute Genomics Platform"/>
            <consortium name="The Broad Institute Genome Sequencing Center for Infectious Disease"/>
            <person name="Wu L."/>
            <person name="Ma J."/>
        </authorList>
    </citation>
    <scope>NUCLEOTIDE SEQUENCE [LARGE SCALE GENOMIC DNA]</scope>
    <source>
        <strain evidence="9">CCM 7756</strain>
    </source>
</reference>
<gene>
    <name evidence="7" type="ORF">ACFOEO_06840</name>
    <name evidence="8" type="ORF">ACFOEO_13765</name>
</gene>
<dbReference type="Gene3D" id="3.30.360.10">
    <property type="entry name" value="Dihydrodipicolinate Reductase, domain 2"/>
    <property type="match status" value="1"/>
</dbReference>
<evidence type="ECO:0000313" key="8">
    <source>
        <dbReference type="EMBL" id="MFC3389639.1"/>
    </source>
</evidence>
<sequence>MMKKVAINGLGRIGRMVFRIAAASEDIELVAVNASYPAETIAHLLNYDTTHGVWGKHVEVKDESLSIGGREILLTNERNPENLPWESLGIDLVIEATGAFNHGDKASAHVNAGAKKVLLTAPSKGGDVQTIVLGVNDEALDLGTYDVFSNASCTTNCLAPVVKVLDDAFGIKNGLMTTVHAYTNDQKNIDNPHKDLRRARSCGDNIIPTSTGAAKALGVVLPQLKGKLHGLALRVPVSNVSLVDLVVDLDTPVTKDTLNKAFEDQAEGELSGILGVNEAPLVSSDFNTDSRSSIVDASLTMVMDDNKVKVLAWYDNEWGYSTRVVELAEKIVQEL</sequence>
<dbReference type="CDD" id="cd05214">
    <property type="entry name" value="GAPDH_I_N"/>
    <property type="match status" value="1"/>
</dbReference>
<dbReference type="Pfam" id="PF02800">
    <property type="entry name" value="Gp_dh_C"/>
    <property type="match status" value="1"/>
</dbReference>
<evidence type="ECO:0000256" key="1">
    <source>
        <dbReference type="ARBA" id="ARBA00003501"/>
    </source>
</evidence>